<feature type="transmembrane region" description="Helical" evidence="7">
    <location>
        <begin position="332"/>
        <end position="352"/>
    </location>
</feature>
<evidence type="ECO:0000256" key="7">
    <source>
        <dbReference type="SAM" id="Phobius"/>
    </source>
</evidence>
<keyword evidence="3 7" id="KW-0812">Transmembrane</keyword>
<keyword evidence="5 7" id="KW-0472">Membrane</keyword>
<feature type="transmembrane region" description="Helical" evidence="7">
    <location>
        <begin position="394"/>
        <end position="416"/>
    </location>
</feature>
<dbReference type="InterPro" id="IPR051068">
    <property type="entry name" value="MFS_Domain-Containing_Protein"/>
</dbReference>
<dbReference type="SUPFAM" id="SSF103473">
    <property type="entry name" value="MFS general substrate transporter"/>
    <property type="match status" value="1"/>
</dbReference>
<feature type="transmembrane region" description="Helical" evidence="7">
    <location>
        <begin position="163"/>
        <end position="188"/>
    </location>
</feature>
<feature type="transmembrane region" description="Helical" evidence="7">
    <location>
        <begin position="200"/>
        <end position="222"/>
    </location>
</feature>
<name>A0A8K1FBX8_PYTOL</name>
<evidence type="ECO:0000313" key="8">
    <source>
        <dbReference type="EMBL" id="TMW55274.1"/>
    </source>
</evidence>
<dbReference type="Pfam" id="PF07690">
    <property type="entry name" value="MFS_1"/>
    <property type="match status" value="1"/>
</dbReference>
<keyword evidence="2" id="KW-0813">Transport</keyword>
<dbReference type="Proteomes" id="UP000794436">
    <property type="component" value="Unassembled WGS sequence"/>
</dbReference>
<feature type="region of interest" description="Disordered" evidence="6">
    <location>
        <begin position="461"/>
        <end position="484"/>
    </location>
</feature>
<feature type="transmembrane region" description="Helical" evidence="7">
    <location>
        <begin position="69"/>
        <end position="92"/>
    </location>
</feature>
<dbReference type="PANTHER" id="PTHR23510:SF3">
    <property type="entry name" value="MAJOR FACILITATOR SUPERFAMILY DOMAIN-CONTAINING PROTEIN 8"/>
    <property type="match status" value="1"/>
</dbReference>
<dbReference type="AlphaFoldDB" id="A0A8K1FBX8"/>
<evidence type="ECO:0000313" key="9">
    <source>
        <dbReference type="Proteomes" id="UP000794436"/>
    </source>
</evidence>
<keyword evidence="9" id="KW-1185">Reference proteome</keyword>
<evidence type="ECO:0008006" key="10">
    <source>
        <dbReference type="Google" id="ProtNLM"/>
    </source>
</evidence>
<feature type="transmembrane region" description="Helical" evidence="7">
    <location>
        <begin position="255"/>
        <end position="277"/>
    </location>
</feature>
<protein>
    <recommendedName>
        <fullName evidence="10">Major facilitator superfamily (MFS) profile domain-containing protein</fullName>
    </recommendedName>
</protein>
<evidence type="ECO:0000256" key="3">
    <source>
        <dbReference type="ARBA" id="ARBA00022692"/>
    </source>
</evidence>
<evidence type="ECO:0000256" key="5">
    <source>
        <dbReference type="ARBA" id="ARBA00023136"/>
    </source>
</evidence>
<evidence type="ECO:0000256" key="4">
    <source>
        <dbReference type="ARBA" id="ARBA00022989"/>
    </source>
</evidence>
<keyword evidence="4 7" id="KW-1133">Transmembrane helix</keyword>
<feature type="region of interest" description="Disordered" evidence="6">
    <location>
        <begin position="226"/>
        <end position="247"/>
    </location>
</feature>
<dbReference type="GO" id="GO:0012505">
    <property type="term" value="C:endomembrane system"/>
    <property type="evidence" value="ECO:0007669"/>
    <property type="project" value="UniProtKB-SubCell"/>
</dbReference>
<dbReference type="InterPro" id="IPR036259">
    <property type="entry name" value="MFS_trans_sf"/>
</dbReference>
<feature type="transmembrane region" description="Helical" evidence="7">
    <location>
        <begin position="364"/>
        <end position="382"/>
    </location>
</feature>
<dbReference type="InterPro" id="IPR011701">
    <property type="entry name" value="MFS"/>
</dbReference>
<proteinExistence type="predicted"/>
<feature type="transmembrane region" description="Helical" evidence="7">
    <location>
        <begin position="422"/>
        <end position="440"/>
    </location>
</feature>
<comment type="caution">
    <text evidence="8">The sequence shown here is derived from an EMBL/GenBank/DDBJ whole genome shotgun (WGS) entry which is preliminary data.</text>
</comment>
<gene>
    <name evidence="8" type="ORF">Poli38472_013165</name>
</gene>
<comment type="subcellular location">
    <subcellularLocation>
        <location evidence="1">Endomembrane system</location>
        <topology evidence="1">Multi-pass membrane protein</topology>
    </subcellularLocation>
</comment>
<evidence type="ECO:0000256" key="1">
    <source>
        <dbReference type="ARBA" id="ARBA00004127"/>
    </source>
</evidence>
<feature type="transmembrane region" description="Helical" evidence="7">
    <location>
        <begin position="99"/>
        <end position="118"/>
    </location>
</feature>
<feature type="transmembrane region" description="Helical" evidence="7">
    <location>
        <begin position="297"/>
        <end position="320"/>
    </location>
</feature>
<dbReference type="PANTHER" id="PTHR23510">
    <property type="entry name" value="INNER MEMBRANE TRANSPORT PROTEIN YAJR"/>
    <property type="match status" value="1"/>
</dbReference>
<organism evidence="8 9">
    <name type="scientific">Pythium oligandrum</name>
    <name type="common">Mycoparasitic fungus</name>
    <dbReference type="NCBI Taxonomy" id="41045"/>
    <lineage>
        <taxon>Eukaryota</taxon>
        <taxon>Sar</taxon>
        <taxon>Stramenopiles</taxon>
        <taxon>Oomycota</taxon>
        <taxon>Peronosporomycetes</taxon>
        <taxon>Pythiales</taxon>
        <taxon>Pythiaceae</taxon>
        <taxon>Pythium</taxon>
    </lineage>
</organism>
<dbReference type="EMBL" id="SPLM01000148">
    <property type="protein sequence ID" value="TMW55274.1"/>
    <property type="molecule type" value="Genomic_DNA"/>
</dbReference>
<evidence type="ECO:0000256" key="2">
    <source>
        <dbReference type="ARBA" id="ARBA00022448"/>
    </source>
</evidence>
<evidence type="ECO:0000256" key="6">
    <source>
        <dbReference type="SAM" id="MobiDB-lite"/>
    </source>
</evidence>
<accession>A0A8K1FBX8</accession>
<feature type="transmembrane region" description="Helical" evidence="7">
    <location>
        <begin position="124"/>
        <end position="142"/>
    </location>
</feature>
<feature type="transmembrane region" description="Helical" evidence="7">
    <location>
        <begin position="31"/>
        <end position="57"/>
    </location>
</feature>
<dbReference type="GO" id="GO:0022857">
    <property type="term" value="F:transmembrane transporter activity"/>
    <property type="evidence" value="ECO:0007669"/>
    <property type="project" value="InterPro"/>
</dbReference>
<dbReference type="OrthoDB" id="370281at2759"/>
<sequence>MAPIHTAYGTANGEVAAKEFAISPRSRLGRWYLNMFLINFVEFSAESARGVVLATLFLYNQSLGGDLAFMGFLTSVFSVGRLISSTVFGWMCDRYSFKFVYIVSSAICLLGNLIYLIAEWNVANGGLYMLAISRFLVGFGAGNRSVCRANVAAMTTISQRLKYITILAAVVFLGYALTPGLGSLVATVDTHVLGIHLNKYTSPGMILVLLNSLTILSMLTVFDESMSKQDGPPESPSSRAASDPLNDPTSLPDRIVNIGAIVFIFLNFNARGILSVFETVNIPLFLKVTGSDPTSTEAVIAASNFQFYLGLLGLVSYFSIEYFRHSMSDVTWVHLGFGTLTFGNILLVIAPSDLTFLRLGIAELFVWSIGCPISTAVVIAAFSKLLGGRPQGTLMGLLGSAASVSRIILPLLPAVIPSMTPVFSINIVLCVTSIVTLSWYKQLIEKARDVEASDIEADALTKSSVQGPTGDLRSPLHSTPNDKW</sequence>
<dbReference type="Gene3D" id="1.20.1250.20">
    <property type="entry name" value="MFS general substrate transporter like domains"/>
    <property type="match status" value="1"/>
</dbReference>
<reference evidence="8" key="1">
    <citation type="submission" date="2019-03" db="EMBL/GenBank/DDBJ databases">
        <title>Long read genome sequence of the mycoparasitic Pythium oligandrum ATCC 38472 isolated from sugarbeet rhizosphere.</title>
        <authorList>
            <person name="Gaulin E."/>
        </authorList>
    </citation>
    <scope>NUCLEOTIDE SEQUENCE</scope>
    <source>
        <strain evidence="8">ATCC 38472_TT</strain>
    </source>
</reference>